<reference evidence="1" key="1">
    <citation type="journal article" date="2015" name="Nature">
        <title>Complex archaea that bridge the gap between prokaryotes and eukaryotes.</title>
        <authorList>
            <person name="Spang A."/>
            <person name="Saw J.H."/>
            <person name="Jorgensen S.L."/>
            <person name="Zaremba-Niedzwiedzka K."/>
            <person name="Martijn J."/>
            <person name="Lind A.E."/>
            <person name="van Eijk R."/>
            <person name="Schleper C."/>
            <person name="Guy L."/>
            <person name="Ettema T.J."/>
        </authorList>
    </citation>
    <scope>NUCLEOTIDE SEQUENCE</scope>
</reference>
<name>A0A0F9EKQ9_9ZZZZ</name>
<dbReference type="AlphaFoldDB" id="A0A0F9EKQ9"/>
<protein>
    <submittedName>
        <fullName evidence="1">Uncharacterized protein</fullName>
    </submittedName>
</protein>
<organism evidence="1">
    <name type="scientific">marine sediment metagenome</name>
    <dbReference type="NCBI Taxonomy" id="412755"/>
    <lineage>
        <taxon>unclassified sequences</taxon>
        <taxon>metagenomes</taxon>
        <taxon>ecological metagenomes</taxon>
    </lineage>
</organism>
<comment type="caution">
    <text evidence="1">The sequence shown here is derived from an EMBL/GenBank/DDBJ whole genome shotgun (WGS) entry which is preliminary data.</text>
</comment>
<evidence type="ECO:0000313" key="1">
    <source>
        <dbReference type="EMBL" id="KKL66846.1"/>
    </source>
</evidence>
<accession>A0A0F9EKQ9</accession>
<dbReference type="EMBL" id="LAZR01027073">
    <property type="protein sequence ID" value="KKL66846.1"/>
    <property type="molecule type" value="Genomic_DNA"/>
</dbReference>
<gene>
    <name evidence="1" type="ORF">LCGC14_2140850</name>
</gene>
<proteinExistence type="predicted"/>
<sequence length="62" mass="6979">MQFDTDIIIDFELPTLLSSLDPSVTKEQVAVALQYTIENILKEHLKDAEVVCVRTTVGEDNE</sequence>